<comment type="caution">
    <text evidence="3">The sequence shown here is derived from an EMBL/GenBank/DDBJ whole genome shotgun (WGS) entry which is preliminary data.</text>
</comment>
<evidence type="ECO:0000313" key="3">
    <source>
        <dbReference type="EMBL" id="EJF42922.1"/>
    </source>
</evidence>
<feature type="signal peptide" evidence="2">
    <location>
        <begin position="1"/>
        <end position="24"/>
    </location>
</feature>
<protein>
    <recommendedName>
        <fullName evidence="5">Lipoprotein</fullName>
    </recommendedName>
</protein>
<proteinExistence type="predicted"/>
<keyword evidence="2" id="KW-0732">Signal</keyword>
<dbReference type="Proteomes" id="UP000004578">
    <property type="component" value="Unassembled WGS sequence"/>
</dbReference>
<evidence type="ECO:0000313" key="4">
    <source>
        <dbReference type="Proteomes" id="UP000004578"/>
    </source>
</evidence>
<evidence type="ECO:0008006" key="5">
    <source>
        <dbReference type="Google" id="ProtNLM"/>
    </source>
</evidence>
<accession>J0NE43</accession>
<feature type="compositionally biased region" description="Low complexity" evidence="1">
    <location>
        <begin position="32"/>
        <end position="53"/>
    </location>
</feature>
<evidence type="ECO:0000256" key="1">
    <source>
        <dbReference type="SAM" id="MobiDB-lite"/>
    </source>
</evidence>
<sequence length="109" mass="10596">MLKPMSLRHCIPAVLAFACASVLADASLASAVTSAPTAPAAPAAPGTPGAPTSDSTQTTPPGHSPMTMVCTSEREGIPGSAASPNDPSVASAHCQYVPAPTPTGDSAGQ</sequence>
<evidence type="ECO:0000256" key="2">
    <source>
        <dbReference type="SAM" id="SignalP"/>
    </source>
</evidence>
<name>J0NE43_9ACTO</name>
<dbReference type="AlphaFoldDB" id="J0NE43"/>
<organism evidence="3 4">
    <name type="scientific">Schaalia georgiae F0490</name>
    <dbReference type="NCBI Taxonomy" id="1125717"/>
    <lineage>
        <taxon>Bacteria</taxon>
        <taxon>Bacillati</taxon>
        <taxon>Actinomycetota</taxon>
        <taxon>Actinomycetes</taxon>
        <taxon>Actinomycetales</taxon>
        <taxon>Actinomycetaceae</taxon>
        <taxon>Schaalia</taxon>
    </lineage>
</organism>
<dbReference type="EMBL" id="AKFS01000205">
    <property type="protein sequence ID" value="EJF42922.1"/>
    <property type="molecule type" value="Genomic_DNA"/>
</dbReference>
<dbReference type="RefSeq" id="WP_005870762.1">
    <property type="nucleotide sequence ID" value="NZ_AKFS01000205.1"/>
</dbReference>
<dbReference type="PROSITE" id="PS51257">
    <property type="entry name" value="PROKAR_LIPOPROTEIN"/>
    <property type="match status" value="1"/>
</dbReference>
<feature type="chain" id="PRO_5039506042" description="Lipoprotein" evidence="2">
    <location>
        <begin position="25"/>
        <end position="109"/>
    </location>
</feature>
<keyword evidence="4" id="KW-1185">Reference proteome</keyword>
<feature type="region of interest" description="Disordered" evidence="1">
    <location>
        <begin position="32"/>
        <end position="109"/>
    </location>
</feature>
<gene>
    <name evidence="3" type="ORF">HMPREF1317_2275</name>
</gene>
<reference evidence="3 4" key="1">
    <citation type="submission" date="2012-05" db="EMBL/GenBank/DDBJ databases">
        <authorList>
            <person name="Harkins D.M."/>
            <person name="Madupu R."/>
            <person name="Durkin A.S."/>
            <person name="Torralba M."/>
            <person name="Methe B."/>
            <person name="Sutton G.G."/>
            <person name="Nelson K.E."/>
        </authorList>
    </citation>
    <scope>NUCLEOTIDE SEQUENCE [LARGE SCALE GENOMIC DNA]</scope>
    <source>
        <strain evidence="3 4">F0490</strain>
    </source>
</reference>
<dbReference type="PATRIC" id="fig|1125717.3.peg.1293"/>